<reference evidence="3 4" key="1">
    <citation type="journal article" date="2008" name="Int. J. Syst. Evol. Microbiol.">
        <title>Tessaracoccus flavescens sp. nov., isolated from marine sediment.</title>
        <authorList>
            <person name="Lee D.W."/>
            <person name="Lee S.D."/>
        </authorList>
    </citation>
    <scope>NUCLEOTIDE SEQUENCE [LARGE SCALE GENOMIC DNA]</scope>
    <source>
        <strain evidence="3 4">T21</strain>
    </source>
</reference>
<keyword evidence="2" id="KW-0472">Membrane</keyword>
<protein>
    <submittedName>
        <fullName evidence="3">Uncharacterized protein</fullName>
    </submittedName>
</protein>
<feature type="transmembrane region" description="Helical" evidence="2">
    <location>
        <begin position="28"/>
        <end position="48"/>
    </location>
</feature>
<name>A0ABY8PZM9_9ACTN</name>
<keyword evidence="2" id="KW-0812">Transmembrane</keyword>
<dbReference type="EMBL" id="CP123967">
    <property type="protein sequence ID" value="WGT47994.1"/>
    <property type="molecule type" value="Genomic_DNA"/>
</dbReference>
<proteinExistence type="predicted"/>
<feature type="transmembrane region" description="Helical" evidence="2">
    <location>
        <begin position="54"/>
        <end position="73"/>
    </location>
</feature>
<gene>
    <name evidence="3" type="ORF">QH948_04300</name>
</gene>
<keyword evidence="2" id="KW-1133">Transmembrane helix</keyword>
<dbReference type="Proteomes" id="UP001244136">
    <property type="component" value="Chromosome"/>
</dbReference>
<keyword evidence="4" id="KW-1185">Reference proteome</keyword>
<evidence type="ECO:0000313" key="4">
    <source>
        <dbReference type="Proteomes" id="UP001244136"/>
    </source>
</evidence>
<evidence type="ECO:0000313" key="3">
    <source>
        <dbReference type="EMBL" id="WGT47994.1"/>
    </source>
</evidence>
<sequence>MTTQLEQGRLTVKTPAIDRQLRALQRTATRVVSAVIFAGLLIGGAVLHATEPTMGVWLMGGSALPLLHALLAGRRPRRHGARLRGRRSPPSAGASPPAAGSRRL</sequence>
<dbReference type="RefSeq" id="WP_281145656.1">
    <property type="nucleotide sequence ID" value="NZ_CP123967.1"/>
</dbReference>
<organism evidence="3 4">
    <name type="scientific">Tessaracoccus lacteus</name>
    <dbReference type="NCBI Taxonomy" id="3041766"/>
    <lineage>
        <taxon>Bacteria</taxon>
        <taxon>Bacillati</taxon>
        <taxon>Actinomycetota</taxon>
        <taxon>Actinomycetes</taxon>
        <taxon>Propionibacteriales</taxon>
        <taxon>Propionibacteriaceae</taxon>
        <taxon>Tessaracoccus</taxon>
    </lineage>
</organism>
<feature type="region of interest" description="Disordered" evidence="1">
    <location>
        <begin position="77"/>
        <end position="104"/>
    </location>
</feature>
<feature type="compositionally biased region" description="Low complexity" evidence="1">
    <location>
        <begin position="88"/>
        <end position="104"/>
    </location>
</feature>
<feature type="compositionally biased region" description="Basic residues" evidence="1">
    <location>
        <begin position="77"/>
        <end position="87"/>
    </location>
</feature>
<accession>A0ABY8PZM9</accession>
<evidence type="ECO:0000256" key="1">
    <source>
        <dbReference type="SAM" id="MobiDB-lite"/>
    </source>
</evidence>
<evidence type="ECO:0000256" key="2">
    <source>
        <dbReference type="SAM" id="Phobius"/>
    </source>
</evidence>